<organism evidence="1 2">
    <name type="scientific">Caerostris darwini</name>
    <dbReference type="NCBI Taxonomy" id="1538125"/>
    <lineage>
        <taxon>Eukaryota</taxon>
        <taxon>Metazoa</taxon>
        <taxon>Ecdysozoa</taxon>
        <taxon>Arthropoda</taxon>
        <taxon>Chelicerata</taxon>
        <taxon>Arachnida</taxon>
        <taxon>Araneae</taxon>
        <taxon>Araneomorphae</taxon>
        <taxon>Entelegynae</taxon>
        <taxon>Araneoidea</taxon>
        <taxon>Araneidae</taxon>
        <taxon>Caerostris</taxon>
    </lineage>
</organism>
<gene>
    <name evidence="1" type="ORF">CDAR_179311</name>
</gene>
<dbReference type="AlphaFoldDB" id="A0AAV4PBR4"/>
<name>A0AAV4PBR4_9ARAC</name>
<protein>
    <submittedName>
        <fullName evidence="1">Uncharacterized protein</fullName>
    </submittedName>
</protein>
<sequence>MVLQQSAAKFLEAFITNLVFNETMDGGKRGNFPKIILHFPFTRKSLLSNAVHQYTKRLLGKLRTLIDPNLLSICSFSHHNSFLPVVLERVMNGE</sequence>
<dbReference type="Proteomes" id="UP001054837">
    <property type="component" value="Unassembled WGS sequence"/>
</dbReference>
<reference evidence="1 2" key="1">
    <citation type="submission" date="2021-06" db="EMBL/GenBank/DDBJ databases">
        <title>Caerostris darwini draft genome.</title>
        <authorList>
            <person name="Kono N."/>
            <person name="Arakawa K."/>
        </authorList>
    </citation>
    <scope>NUCLEOTIDE SEQUENCE [LARGE SCALE GENOMIC DNA]</scope>
</reference>
<comment type="caution">
    <text evidence="1">The sequence shown here is derived from an EMBL/GenBank/DDBJ whole genome shotgun (WGS) entry which is preliminary data.</text>
</comment>
<proteinExistence type="predicted"/>
<evidence type="ECO:0000313" key="1">
    <source>
        <dbReference type="EMBL" id="GIX93908.1"/>
    </source>
</evidence>
<dbReference type="EMBL" id="BPLQ01002550">
    <property type="protein sequence ID" value="GIX93908.1"/>
    <property type="molecule type" value="Genomic_DNA"/>
</dbReference>
<evidence type="ECO:0000313" key="2">
    <source>
        <dbReference type="Proteomes" id="UP001054837"/>
    </source>
</evidence>
<accession>A0AAV4PBR4</accession>
<keyword evidence="2" id="KW-1185">Reference proteome</keyword>